<protein>
    <recommendedName>
        <fullName evidence="7">Phosphatidic acid phosphatase type 2/haloperoxidase domain-containing protein</fullName>
    </recommendedName>
</protein>
<dbReference type="Gene3D" id="1.20.144.10">
    <property type="entry name" value="Phosphatidic acid phosphatase type 2/haloperoxidase"/>
    <property type="match status" value="1"/>
</dbReference>
<dbReference type="SMART" id="SM00014">
    <property type="entry name" value="acidPPc"/>
    <property type="match status" value="1"/>
</dbReference>
<evidence type="ECO:0000256" key="2">
    <source>
        <dbReference type="ARBA" id="ARBA00008816"/>
    </source>
</evidence>
<feature type="domain" description="Phosphatidic acid phosphatase type 2/haloperoxidase" evidence="7">
    <location>
        <begin position="91"/>
        <end position="229"/>
    </location>
</feature>
<feature type="transmembrane region" description="Helical" evidence="6">
    <location>
        <begin position="15"/>
        <end position="32"/>
    </location>
</feature>
<keyword evidence="9" id="KW-1185">Reference proteome</keyword>
<sequence length="284" mass="32653">MWLEIERIRARTPNLLAEISLRVILIFIVCVLQMKVKPHMHHITESELTNYMRPRRDSYVPPWAMVVIIVIVPLIILSLSYILTGKHEDTVQSLLAWTLALTINALITESTKLIVGRPRPDFFYRCFPTGKWSFHCNSNMRDVIEGRKSFPSGHSSFAFCSMGYLSLWLCGKLRVLSWNRGEVLRILACLMPMMLATVVAISRVCDNHHHWEDITVGSVLGFASSYFCYRQYYNSLDSVLSGYPYITVSSESLEVVQETSDDDSFFYDSNSLTKVHVMDDKKYS</sequence>
<comment type="similarity">
    <text evidence="2">Belongs to the PA-phosphatase related phosphoesterase family.</text>
</comment>
<feature type="transmembrane region" description="Helical" evidence="6">
    <location>
        <begin position="94"/>
        <end position="115"/>
    </location>
</feature>
<evidence type="ECO:0000256" key="3">
    <source>
        <dbReference type="ARBA" id="ARBA00022692"/>
    </source>
</evidence>
<dbReference type="PANTHER" id="PTHR10165">
    <property type="entry name" value="LIPID PHOSPHATE PHOSPHATASE"/>
    <property type="match status" value="1"/>
</dbReference>
<keyword evidence="5 6" id="KW-0472">Membrane</keyword>
<evidence type="ECO:0000256" key="4">
    <source>
        <dbReference type="ARBA" id="ARBA00022989"/>
    </source>
</evidence>
<evidence type="ECO:0000256" key="6">
    <source>
        <dbReference type="SAM" id="Phobius"/>
    </source>
</evidence>
<dbReference type="InterPro" id="IPR036938">
    <property type="entry name" value="PAP2/HPO_sf"/>
</dbReference>
<organism evidence="8 9">
    <name type="scientific">Chilo suppressalis</name>
    <name type="common">Asiatic rice borer moth</name>
    <dbReference type="NCBI Taxonomy" id="168631"/>
    <lineage>
        <taxon>Eukaryota</taxon>
        <taxon>Metazoa</taxon>
        <taxon>Ecdysozoa</taxon>
        <taxon>Arthropoda</taxon>
        <taxon>Hexapoda</taxon>
        <taxon>Insecta</taxon>
        <taxon>Pterygota</taxon>
        <taxon>Neoptera</taxon>
        <taxon>Endopterygota</taxon>
        <taxon>Lepidoptera</taxon>
        <taxon>Glossata</taxon>
        <taxon>Ditrysia</taxon>
        <taxon>Pyraloidea</taxon>
        <taxon>Crambidae</taxon>
        <taxon>Crambinae</taxon>
        <taxon>Chilo</taxon>
    </lineage>
</organism>
<dbReference type="PANTHER" id="PTHR10165:SF35">
    <property type="entry name" value="RE23632P"/>
    <property type="match status" value="1"/>
</dbReference>
<evidence type="ECO:0000256" key="1">
    <source>
        <dbReference type="ARBA" id="ARBA00004141"/>
    </source>
</evidence>
<dbReference type="CDD" id="cd03390">
    <property type="entry name" value="PAP2_containing_1_like"/>
    <property type="match status" value="1"/>
</dbReference>
<dbReference type="SUPFAM" id="SSF48317">
    <property type="entry name" value="Acid phosphatase/Vanadium-dependent haloperoxidase"/>
    <property type="match status" value="1"/>
</dbReference>
<reference evidence="8" key="1">
    <citation type="submission" date="2021-12" db="EMBL/GenBank/DDBJ databases">
        <authorList>
            <person name="King R."/>
        </authorList>
    </citation>
    <scope>NUCLEOTIDE SEQUENCE</scope>
</reference>
<evidence type="ECO:0000259" key="7">
    <source>
        <dbReference type="SMART" id="SM00014"/>
    </source>
</evidence>
<dbReference type="EMBL" id="OU963895">
    <property type="protein sequence ID" value="CAH0402173.1"/>
    <property type="molecule type" value="Genomic_DNA"/>
</dbReference>
<gene>
    <name evidence="8" type="ORF">CHILSU_LOCUS5412</name>
</gene>
<name>A0ABN8B037_CHISP</name>
<dbReference type="Pfam" id="PF01569">
    <property type="entry name" value="PAP2"/>
    <property type="match status" value="1"/>
</dbReference>
<keyword evidence="3 6" id="KW-0812">Transmembrane</keyword>
<keyword evidence="4 6" id="KW-1133">Transmembrane helix</keyword>
<dbReference type="InterPro" id="IPR000326">
    <property type="entry name" value="PAP2/HPO"/>
</dbReference>
<dbReference type="InterPro" id="IPR043216">
    <property type="entry name" value="PAP-like"/>
</dbReference>
<proteinExistence type="inferred from homology"/>
<evidence type="ECO:0000313" key="9">
    <source>
        <dbReference type="Proteomes" id="UP001153292"/>
    </source>
</evidence>
<accession>A0ABN8B037</accession>
<feature type="transmembrane region" description="Helical" evidence="6">
    <location>
        <begin position="62"/>
        <end position="82"/>
    </location>
</feature>
<evidence type="ECO:0000313" key="8">
    <source>
        <dbReference type="EMBL" id="CAH0402173.1"/>
    </source>
</evidence>
<dbReference type="Proteomes" id="UP001153292">
    <property type="component" value="Chromosome 2"/>
</dbReference>
<comment type="subcellular location">
    <subcellularLocation>
        <location evidence="1">Membrane</location>
        <topology evidence="1">Multi-pass membrane protein</topology>
    </subcellularLocation>
</comment>
<evidence type="ECO:0000256" key="5">
    <source>
        <dbReference type="ARBA" id="ARBA00023136"/>
    </source>
</evidence>